<feature type="domain" description="CDR ABC transporter" evidence="3">
    <location>
        <begin position="39"/>
        <end position="79"/>
    </location>
</feature>
<dbReference type="InterPro" id="IPR010929">
    <property type="entry name" value="PDR_CDR_ABC"/>
</dbReference>
<reference evidence="4" key="1">
    <citation type="submission" date="2022-11" db="EMBL/GenBank/DDBJ databases">
        <authorList>
            <person name="Scott C."/>
            <person name="Bruce N."/>
        </authorList>
    </citation>
    <scope>NUCLEOTIDE SEQUENCE</scope>
</reference>
<dbReference type="Pfam" id="PF06422">
    <property type="entry name" value="PDR_CDR"/>
    <property type="match status" value="1"/>
</dbReference>
<keyword evidence="5" id="KW-1185">Reference proteome</keyword>
<dbReference type="EMBL" id="CALLCH030000004">
    <property type="protein sequence ID" value="CAI4212456.1"/>
    <property type="molecule type" value="Genomic_DNA"/>
</dbReference>
<dbReference type="AlphaFoldDB" id="A0A9P1M6V2"/>
<dbReference type="Proteomes" id="UP000838763">
    <property type="component" value="Unassembled WGS sequence"/>
</dbReference>
<evidence type="ECO:0000256" key="1">
    <source>
        <dbReference type="ARBA" id="ARBA00022448"/>
    </source>
</evidence>
<dbReference type="GO" id="GO:0005524">
    <property type="term" value="F:ATP binding"/>
    <property type="evidence" value="ECO:0007669"/>
    <property type="project" value="InterPro"/>
</dbReference>
<evidence type="ECO:0000256" key="2">
    <source>
        <dbReference type="SAM" id="Phobius"/>
    </source>
</evidence>
<organism evidence="4 5">
    <name type="scientific">Parascedosporium putredinis</name>
    <dbReference type="NCBI Taxonomy" id="1442378"/>
    <lineage>
        <taxon>Eukaryota</taxon>
        <taxon>Fungi</taxon>
        <taxon>Dikarya</taxon>
        <taxon>Ascomycota</taxon>
        <taxon>Pezizomycotina</taxon>
        <taxon>Sordariomycetes</taxon>
        <taxon>Hypocreomycetidae</taxon>
        <taxon>Microascales</taxon>
        <taxon>Microascaceae</taxon>
        <taxon>Parascedosporium</taxon>
    </lineage>
</organism>
<feature type="transmembrane region" description="Helical" evidence="2">
    <location>
        <begin position="51"/>
        <end position="72"/>
    </location>
</feature>
<evidence type="ECO:0000313" key="5">
    <source>
        <dbReference type="Proteomes" id="UP000838763"/>
    </source>
</evidence>
<sequence>CGEYLQNYTAIAGGYVLNEDATSDCNFCQIRDTNVFLSSISSNYDNRWRDWGIGMAFIVFNIAASLALYWLVRMPKGKKMKKTKKE</sequence>
<keyword evidence="2" id="KW-1133">Transmembrane helix</keyword>
<gene>
    <name evidence="4" type="ORF">PPNO1_LOCUS2214</name>
</gene>
<proteinExistence type="predicted"/>
<dbReference type="OrthoDB" id="245989at2759"/>
<evidence type="ECO:0000259" key="3">
    <source>
        <dbReference type="Pfam" id="PF06422"/>
    </source>
</evidence>
<comment type="caution">
    <text evidence="4">The sequence shown here is derived from an EMBL/GenBank/DDBJ whole genome shotgun (WGS) entry which is preliminary data.</text>
</comment>
<evidence type="ECO:0000313" key="4">
    <source>
        <dbReference type="EMBL" id="CAI4212456.1"/>
    </source>
</evidence>
<dbReference type="GO" id="GO:0016020">
    <property type="term" value="C:membrane"/>
    <property type="evidence" value="ECO:0007669"/>
    <property type="project" value="InterPro"/>
</dbReference>
<dbReference type="GO" id="GO:0042626">
    <property type="term" value="F:ATPase-coupled transmembrane transporter activity"/>
    <property type="evidence" value="ECO:0007669"/>
    <property type="project" value="InterPro"/>
</dbReference>
<keyword evidence="2" id="KW-0472">Membrane</keyword>
<accession>A0A9P1M6V2</accession>
<protein>
    <recommendedName>
        <fullName evidence="3">CDR ABC transporter domain-containing protein</fullName>
    </recommendedName>
</protein>
<keyword evidence="2" id="KW-0812">Transmembrane</keyword>
<name>A0A9P1M6V2_9PEZI</name>
<keyword evidence="1" id="KW-0813">Transport</keyword>
<feature type="non-terminal residue" evidence="4">
    <location>
        <position position="1"/>
    </location>
</feature>